<evidence type="ECO:0000256" key="8">
    <source>
        <dbReference type="ARBA" id="ARBA00023136"/>
    </source>
</evidence>
<dbReference type="NCBIfam" id="TIGR00560">
    <property type="entry name" value="pgsA"/>
    <property type="match status" value="1"/>
</dbReference>
<feature type="transmembrane region" description="Helical" evidence="14">
    <location>
        <begin position="92"/>
        <end position="117"/>
    </location>
</feature>
<dbReference type="STRING" id="1052260.SAMN05660199_03780"/>
<keyword evidence="16" id="KW-1185">Reference proteome</keyword>
<evidence type="ECO:0000313" key="15">
    <source>
        <dbReference type="EMBL" id="SDP39490.1"/>
    </source>
</evidence>
<gene>
    <name evidence="15" type="ORF">SAMN05660199_03780</name>
</gene>
<dbReference type="InterPro" id="IPR043130">
    <property type="entry name" value="CDP-OH_PTrfase_TM_dom"/>
</dbReference>
<evidence type="ECO:0000256" key="7">
    <source>
        <dbReference type="ARBA" id="ARBA00023098"/>
    </source>
</evidence>
<dbReference type="PANTHER" id="PTHR14269:SF52">
    <property type="entry name" value="PHOSPHATIDYLGLYCEROPHOSPHATE SYNTHASE-RELATED"/>
    <property type="match status" value="1"/>
</dbReference>
<evidence type="ECO:0000256" key="1">
    <source>
        <dbReference type="ARBA" id="ARBA00004141"/>
    </source>
</evidence>
<dbReference type="PANTHER" id="PTHR14269">
    <property type="entry name" value="CDP-DIACYLGLYCEROL--GLYCEROL-3-PHOSPHATE 3-PHOSPHATIDYLTRANSFERASE-RELATED"/>
    <property type="match status" value="1"/>
</dbReference>
<reference evidence="16" key="1">
    <citation type="submission" date="2016-10" db="EMBL/GenBank/DDBJ databases">
        <authorList>
            <person name="Varghese N."/>
            <person name="Submissions S."/>
        </authorList>
    </citation>
    <scope>NUCLEOTIDE SEQUENCE [LARGE SCALE GENOMIC DNA]</scope>
    <source>
        <strain evidence="16">DSM 45843</strain>
    </source>
</reference>
<evidence type="ECO:0000256" key="5">
    <source>
        <dbReference type="ARBA" id="ARBA00022692"/>
    </source>
</evidence>
<organism evidence="15 16">
    <name type="scientific">Klenkia soli</name>
    <dbReference type="NCBI Taxonomy" id="1052260"/>
    <lineage>
        <taxon>Bacteria</taxon>
        <taxon>Bacillati</taxon>
        <taxon>Actinomycetota</taxon>
        <taxon>Actinomycetes</taxon>
        <taxon>Geodermatophilales</taxon>
        <taxon>Geodermatophilaceae</taxon>
        <taxon>Klenkia</taxon>
    </lineage>
</organism>
<evidence type="ECO:0000256" key="9">
    <source>
        <dbReference type="ARBA" id="ARBA00023209"/>
    </source>
</evidence>
<dbReference type="PROSITE" id="PS00379">
    <property type="entry name" value="CDP_ALCOHOL_P_TRANSF"/>
    <property type="match status" value="1"/>
</dbReference>
<protein>
    <recommendedName>
        <fullName evidence="11">CDP-diacylglycerol--glycerol-3-phosphate 3-phosphatidyltransferase</fullName>
        <ecNumber evidence="11">2.7.8.5</ecNumber>
    </recommendedName>
</protein>
<evidence type="ECO:0000256" key="3">
    <source>
        <dbReference type="ARBA" id="ARBA00022516"/>
    </source>
</evidence>
<evidence type="ECO:0000256" key="2">
    <source>
        <dbReference type="ARBA" id="ARBA00010441"/>
    </source>
</evidence>
<proteinExistence type="inferred from homology"/>
<keyword evidence="8 14" id="KW-0472">Membrane</keyword>
<dbReference type="AlphaFoldDB" id="A0A1H0SCQ5"/>
<dbReference type="GO" id="GO:0008444">
    <property type="term" value="F:CDP-diacylglycerol-glycerol-3-phosphate 3-phosphatidyltransferase activity"/>
    <property type="evidence" value="ECO:0007669"/>
    <property type="project" value="UniProtKB-UniRule"/>
</dbReference>
<evidence type="ECO:0000256" key="4">
    <source>
        <dbReference type="ARBA" id="ARBA00022679"/>
    </source>
</evidence>
<keyword evidence="3" id="KW-0444">Lipid biosynthesis</keyword>
<evidence type="ECO:0000256" key="14">
    <source>
        <dbReference type="SAM" id="Phobius"/>
    </source>
</evidence>
<evidence type="ECO:0000256" key="13">
    <source>
        <dbReference type="SAM" id="MobiDB-lite"/>
    </source>
</evidence>
<dbReference type="Proteomes" id="UP000199088">
    <property type="component" value="Unassembled WGS sequence"/>
</dbReference>
<dbReference type="GO" id="GO:0046474">
    <property type="term" value="P:glycerophospholipid biosynthetic process"/>
    <property type="evidence" value="ECO:0007669"/>
    <property type="project" value="TreeGrafter"/>
</dbReference>
<dbReference type="UniPathway" id="UPA00085"/>
<accession>A0A1H0SCQ5</accession>
<keyword evidence="7" id="KW-0443">Lipid metabolism</keyword>
<evidence type="ECO:0000256" key="6">
    <source>
        <dbReference type="ARBA" id="ARBA00022989"/>
    </source>
</evidence>
<dbReference type="InterPro" id="IPR004570">
    <property type="entry name" value="Phosphatidylglycerol_P_synth"/>
</dbReference>
<dbReference type="EMBL" id="FNIR01000013">
    <property type="protein sequence ID" value="SDP39490.1"/>
    <property type="molecule type" value="Genomic_DNA"/>
</dbReference>
<feature type="transmembrane region" description="Helical" evidence="14">
    <location>
        <begin position="169"/>
        <end position="190"/>
    </location>
</feature>
<dbReference type="Pfam" id="PF01066">
    <property type="entry name" value="CDP-OH_P_transf"/>
    <property type="match status" value="1"/>
</dbReference>
<evidence type="ECO:0000256" key="12">
    <source>
        <dbReference type="RuleBase" id="RU003750"/>
    </source>
</evidence>
<dbReference type="EC" id="2.7.8.5" evidence="11"/>
<evidence type="ECO:0000256" key="10">
    <source>
        <dbReference type="ARBA" id="ARBA00023264"/>
    </source>
</evidence>
<comment type="subcellular location">
    <subcellularLocation>
        <location evidence="1">Membrane</location>
        <topology evidence="1">Multi-pass membrane protein</topology>
    </subcellularLocation>
</comment>
<keyword evidence="6 14" id="KW-1133">Transmembrane helix</keyword>
<sequence>MSSTLPDPAATPPQSVRLVNLPNALTVLRLAVVPLFAWLLLADGGMDDGRRWWATLFFAGAIITDRYDGMIARRTNQVTEFGKMADPIADKALTGSALIGLSALGLLAWWVTLAILVRELGVTLLRFWVIRHGVIAASRGGKAKTVVQALAIGLYLMPLTGVLASVRWWFMGVALLLTLVTGMDYVVRALRLRRTSARAMRNAAARRAAADHGTDGTGHRTDTAA</sequence>
<dbReference type="InterPro" id="IPR048254">
    <property type="entry name" value="CDP_ALCOHOL_P_TRANSF_CS"/>
</dbReference>
<evidence type="ECO:0000313" key="16">
    <source>
        <dbReference type="Proteomes" id="UP000199088"/>
    </source>
</evidence>
<keyword evidence="9" id="KW-0594">Phospholipid biosynthesis</keyword>
<name>A0A1H0SCQ5_9ACTN</name>
<dbReference type="GO" id="GO:0016020">
    <property type="term" value="C:membrane"/>
    <property type="evidence" value="ECO:0007669"/>
    <property type="project" value="UniProtKB-SubCell"/>
</dbReference>
<comment type="similarity">
    <text evidence="2 12">Belongs to the CDP-alcohol phosphatidyltransferase class-I family.</text>
</comment>
<dbReference type="Gene3D" id="1.20.120.1760">
    <property type="match status" value="1"/>
</dbReference>
<feature type="compositionally biased region" description="Basic and acidic residues" evidence="13">
    <location>
        <begin position="208"/>
        <end position="225"/>
    </location>
</feature>
<dbReference type="InterPro" id="IPR050324">
    <property type="entry name" value="CDP-alcohol_PTase-I"/>
</dbReference>
<feature type="transmembrane region" description="Helical" evidence="14">
    <location>
        <begin position="145"/>
        <end position="163"/>
    </location>
</feature>
<keyword evidence="10" id="KW-1208">Phospholipid metabolism</keyword>
<dbReference type="RefSeq" id="WP_091248203.1">
    <property type="nucleotide sequence ID" value="NZ_FNIR01000013.1"/>
</dbReference>
<feature type="transmembrane region" description="Helical" evidence="14">
    <location>
        <begin position="20"/>
        <end position="41"/>
    </location>
</feature>
<dbReference type="OrthoDB" id="9796672at2"/>
<keyword evidence="4 12" id="KW-0808">Transferase</keyword>
<keyword evidence="5 14" id="KW-0812">Transmembrane</keyword>
<evidence type="ECO:0000256" key="11">
    <source>
        <dbReference type="NCBIfam" id="TIGR00560"/>
    </source>
</evidence>
<dbReference type="PIRSF" id="PIRSF000847">
    <property type="entry name" value="Phos_ph_gly_syn"/>
    <property type="match status" value="1"/>
</dbReference>
<feature type="region of interest" description="Disordered" evidence="13">
    <location>
        <begin position="206"/>
        <end position="225"/>
    </location>
</feature>
<dbReference type="InterPro" id="IPR000462">
    <property type="entry name" value="CDP-OH_P_trans"/>
</dbReference>